<accession>A0A1Y1RY61</accession>
<dbReference type="Proteomes" id="UP000192343">
    <property type="component" value="Unassembled WGS sequence"/>
</dbReference>
<feature type="domain" description="OmpA-like" evidence="2">
    <location>
        <begin position="687"/>
        <end position="818"/>
    </location>
</feature>
<dbReference type="Pfam" id="PF00691">
    <property type="entry name" value="OmpA"/>
    <property type="match status" value="1"/>
</dbReference>
<dbReference type="RefSeq" id="WP_083050761.1">
    <property type="nucleotide sequence ID" value="NZ_MWQY01000011.1"/>
</dbReference>
<dbReference type="Gene3D" id="3.30.1330.60">
    <property type="entry name" value="OmpA-like domain"/>
    <property type="match status" value="1"/>
</dbReference>
<dbReference type="CDD" id="cd07185">
    <property type="entry name" value="OmpA_C-like"/>
    <property type="match status" value="1"/>
</dbReference>
<organism evidence="3 4">
    <name type="scientific">Marispirochaeta aestuarii</name>
    <dbReference type="NCBI Taxonomy" id="1963862"/>
    <lineage>
        <taxon>Bacteria</taxon>
        <taxon>Pseudomonadati</taxon>
        <taxon>Spirochaetota</taxon>
        <taxon>Spirochaetia</taxon>
        <taxon>Spirochaetales</taxon>
        <taxon>Spirochaetaceae</taxon>
        <taxon>Marispirochaeta</taxon>
    </lineage>
</organism>
<dbReference type="InterPro" id="IPR050330">
    <property type="entry name" value="Bact_OuterMem_StrucFunc"/>
</dbReference>
<comment type="caution">
    <text evidence="3">The sequence shown here is derived from an EMBL/GenBank/DDBJ whole genome shotgun (WGS) entry which is preliminary data.</text>
</comment>
<dbReference type="PROSITE" id="PS51123">
    <property type="entry name" value="OMPA_2"/>
    <property type="match status" value="1"/>
</dbReference>
<dbReference type="SUPFAM" id="SSF103088">
    <property type="entry name" value="OmpA-like"/>
    <property type="match status" value="1"/>
</dbReference>
<proteinExistence type="predicted"/>
<dbReference type="InterPro" id="IPR006665">
    <property type="entry name" value="OmpA-like"/>
</dbReference>
<protein>
    <recommendedName>
        <fullName evidence="2">OmpA-like domain-containing protein</fullName>
    </recommendedName>
</protein>
<evidence type="ECO:0000259" key="2">
    <source>
        <dbReference type="PROSITE" id="PS51123"/>
    </source>
</evidence>
<keyword evidence="1" id="KW-0472">Membrane</keyword>
<keyword evidence="4" id="KW-1185">Reference proteome</keyword>
<gene>
    <name evidence="3" type="ORF">B4O97_10820</name>
</gene>
<dbReference type="AlphaFoldDB" id="A0A1Y1RY61"/>
<dbReference type="OrthoDB" id="5243810at2"/>
<dbReference type="STRING" id="1963862.B4O97_10820"/>
<dbReference type="PANTHER" id="PTHR30329">
    <property type="entry name" value="STATOR ELEMENT OF FLAGELLAR MOTOR COMPLEX"/>
    <property type="match status" value="1"/>
</dbReference>
<dbReference type="InterPro" id="IPR025965">
    <property type="entry name" value="FlgD/Vpr_Ig-like"/>
</dbReference>
<dbReference type="EMBL" id="MWQY01000011">
    <property type="protein sequence ID" value="ORC34823.1"/>
    <property type="molecule type" value="Genomic_DNA"/>
</dbReference>
<evidence type="ECO:0000313" key="4">
    <source>
        <dbReference type="Proteomes" id="UP000192343"/>
    </source>
</evidence>
<evidence type="ECO:0000313" key="3">
    <source>
        <dbReference type="EMBL" id="ORC34823.1"/>
    </source>
</evidence>
<dbReference type="PANTHER" id="PTHR30329:SF21">
    <property type="entry name" value="LIPOPROTEIN YIAD-RELATED"/>
    <property type="match status" value="1"/>
</dbReference>
<reference evidence="3 4" key="1">
    <citation type="submission" date="2017-03" db="EMBL/GenBank/DDBJ databases">
        <title>Draft Genome sequence of Marispirochaeta sp. strain JC444.</title>
        <authorList>
            <person name="Shivani Y."/>
            <person name="Subhash Y."/>
            <person name="Sasikala C."/>
            <person name="Ramana C."/>
        </authorList>
    </citation>
    <scope>NUCLEOTIDE SEQUENCE [LARGE SCALE GENOMIC DNA]</scope>
    <source>
        <strain evidence="3 4">JC444</strain>
    </source>
</reference>
<name>A0A1Y1RY61_9SPIO</name>
<dbReference type="InterPro" id="IPR036737">
    <property type="entry name" value="OmpA-like_sf"/>
</dbReference>
<sequence length="818" mass="90152">MKRKLLISITIFTILLTGLFAGGNKEVPEVPAVTSGTQYISPNGDGIQDSATLQFTAKVYVKSKQGYIPEYGIQIFNESDTLVHEVIEKEPSDVNWFFALFRGYDLFELEKEITWNGRDQSGNLVPEGAYDVRLYVLDSSKNRTETDVDTFIVDVTPPEATITPPPNNIFSPNGDGVADVYILQQEGSEELEWKGVFANAAGEEVRTFTWTESAPGDVLWDGTDDNGTKADDGEYTYTLNSTDRAGNSSEDYVVEDIILNSATPAIDMSLDATYFSPDGDGHQDTITVSTTVQNAGEVVRWTGRVLSDSREALVSVGGEGSVPETYVVTGYDDQGRRAPEGFYTISYTVTYKNGFSTSAERRIRLDVTDPKVDIRYDDIFSPNGDGQNDFNDIAISSTEPVSWSGQLVDANGNVLMEGSGRQIINQFRWDGRGPGGEALPDGSYFAKGVFTDPAGNRYIQEPLEIRIDNREVDIAMTTGKVLSPNNDGVEDVLPVVLEPTIDAEIASWRLSFETEAGDAVQSYSGGAELPDTLFWDGSTESGRRAAEGRYKASLRVVYEKGDIVEKKSPAVYLDITPPRIKLAVASEPFARTNGDIEGEVRVAIDVEDETEIAEWSIDILNSRGEVIRSYAGTGNPAHQITWNGTTGEGKVANPDDSYQVQVSIVDVGGNRSVYTEGLPFDVAIMVKDGKYYILTPNIIFGAYKHALDSAGEAMYKRNQESLDRAAAVLKRYPAYDLILEGHALNIYLDGPREDDEEEILGPLTERRAATVRDALIERGIPEERISTEAFGGQHPIVSVRDKTIWWKNRRVEFRLEKE</sequence>
<evidence type="ECO:0000256" key="1">
    <source>
        <dbReference type="PROSITE-ProRule" id="PRU00473"/>
    </source>
</evidence>
<dbReference type="Pfam" id="PF13860">
    <property type="entry name" value="FlgD_ig"/>
    <property type="match status" value="1"/>
</dbReference>
<dbReference type="GO" id="GO:0016020">
    <property type="term" value="C:membrane"/>
    <property type="evidence" value="ECO:0007669"/>
    <property type="project" value="UniProtKB-UniRule"/>
</dbReference>
<dbReference type="Gene3D" id="2.60.40.4070">
    <property type="match status" value="3"/>
</dbReference>